<dbReference type="PANTHER" id="PTHR47926">
    <property type="entry name" value="PENTATRICOPEPTIDE REPEAT-CONTAINING PROTEIN"/>
    <property type="match status" value="1"/>
</dbReference>
<feature type="repeat" description="PPR" evidence="3">
    <location>
        <begin position="455"/>
        <end position="489"/>
    </location>
</feature>
<sequence length="709" mass="79397">MNYFPLQLSAIRLPTQYNTLTPKTKPRTSLSNPYNHFSNEKIFIDTLHSLSISIDHKDHKLGSCFHANIVKLGIENDVFIGNSLLNMYLKCDQFDDGVYLFDQMSQRTVVSWTTMILGYCNMGLPYEALVLFCQMLECLEPNEYTLAVMFQACAQMSDGRLIKNGHGYAVKKGFIADGFLLNALLDGYIKLGMLDGAEMLLERYCCGDVVSWTTVISGCVNAKMVEKAFMLFSRMRGERVRVNEVTILGMLQACSESRNEDIFRWGHGLVLRGGWCWNPDVVSSLLEMYSTNGCFIEAIEVFQEFCFGNEGLYLSPETMATLVRNCSNTNLFEPGKTIHGYLIKNGFLCDTMIDNSLMNMYSENGDNGSAWSIFTRMKEKDIISWNTIIRCFVKNEQPDVALNLFTRIHSDASQEGVTPDFITSLACLQACSDLASLEQGQTVHGYIFKLGFLRDIFVQNALIDMYAKSGKLVLAERIFREMHERDVGSWNSMIAAYGIHGKGLSALQTYEHLCASELHRPNVITMVNIISACAHTGMVAEGLQIFNSMNRAHGIEPSSEHFACVVDLLGRSGRFKEAEAFIAEMPIEASNDVWGALLGASVVRGDIEVAERAANMLSIIEPSETTWRVVLSNAYAVIGRWNDVARIRSEVRGSKQLAKEGGWSIINLQGSVFRFMAGDTRHPDSRLIYDVLSVLQNQLRDPSLHNVST</sequence>
<evidence type="ECO:0008006" key="6">
    <source>
        <dbReference type="Google" id="ProtNLM"/>
    </source>
</evidence>
<proteinExistence type="inferred from homology"/>
<keyword evidence="1" id="KW-0677">Repeat</keyword>
<dbReference type="PANTHER" id="PTHR47926:SF513">
    <property type="entry name" value="PENTATRICOPEPTIDE REPEAT-CONTAINING PROTEIN"/>
    <property type="match status" value="1"/>
</dbReference>
<feature type="repeat" description="PPR" evidence="3">
    <location>
        <begin position="108"/>
        <end position="138"/>
    </location>
</feature>
<dbReference type="Pfam" id="PF13041">
    <property type="entry name" value="PPR_2"/>
    <property type="match status" value="2"/>
</dbReference>
<comment type="similarity">
    <text evidence="2">Belongs to the PPR family. PCMP-E subfamily.</text>
</comment>
<dbReference type="EMBL" id="BAABME010000668">
    <property type="protein sequence ID" value="GAA0144611.1"/>
    <property type="molecule type" value="Genomic_DNA"/>
</dbReference>
<dbReference type="FunFam" id="1.25.40.10:FF:000090">
    <property type="entry name" value="Pentatricopeptide repeat-containing protein, chloroplastic"/>
    <property type="match status" value="1"/>
</dbReference>
<dbReference type="Proteomes" id="UP001454036">
    <property type="component" value="Unassembled WGS sequence"/>
</dbReference>
<dbReference type="FunFam" id="1.25.40.10:FF:000196">
    <property type="entry name" value="Pentatricopeptide repeat-containing protein At4g14850"/>
    <property type="match status" value="1"/>
</dbReference>
<dbReference type="GO" id="GO:0003723">
    <property type="term" value="F:RNA binding"/>
    <property type="evidence" value="ECO:0007669"/>
    <property type="project" value="InterPro"/>
</dbReference>
<dbReference type="AlphaFoldDB" id="A0AAV3P0T3"/>
<dbReference type="InterPro" id="IPR011990">
    <property type="entry name" value="TPR-like_helical_dom_sf"/>
</dbReference>
<feature type="repeat" description="PPR" evidence="3">
    <location>
        <begin position="350"/>
        <end position="384"/>
    </location>
</feature>
<gene>
    <name evidence="4" type="ORF">LIER_05012</name>
</gene>
<dbReference type="GO" id="GO:0009451">
    <property type="term" value="P:RNA modification"/>
    <property type="evidence" value="ECO:0007669"/>
    <property type="project" value="InterPro"/>
</dbReference>
<dbReference type="PROSITE" id="PS51375">
    <property type="entry name" value="PPR"/>
    <property type="match status" value="4"/>
</dbReference>
<organism evidence="4 5">
    <name type="scientific">Lithospermum erythrorhizon</name>
    <name type="common">Purple gromwell</name>
    <name type="synonym">Lithospermum officinale var. erythrorhizon</name>
    <dbReference type="NCBI Taxonomy" id="34254"/>
    <lineage>
        <taxon>Eukaryota</taxon>
        <taxon>Viridiplantae</taxon>
        <taxon>Streptophyta</taxon>
        <taxon>Embryophyta</taxon>
        <taxon>Tracheophyta</taxon>
        <taxon>Spermatophyta</taxon>
        <taxon>Magnoliopsida</taxon>
        <taxon>eudicotyledons</taxon>
        <taxon>Gunneridae</taxon>
        <taxon>Pentapetalae</taxon>
        <taxon>asterids</taxon>
        <taxon>lamiids</taxon>
        <taxon>Boraginales</taxon>
        <taxon>Boraginaceae</taxon>
        <taxon>Boraginoideae</taxon>
        <taxon>Lithospermeae</taxon>
        <taxon>Lithospermum</taxon>
    </lineage>
</organism>
<evidence type="ECO:0000313" key="5">
    <source>
        <dbReference type="Proteomes" id="UP001454036"/>
    </source>
</evidence>
<dbReference type="Pfam" id="PF01535">
    <property type="entry name" value="PPR"/>
    <property type="match status" value="8"/>
</dbReference>
<accession>A0AAV3P0T3</accession>
<evidence type="ECO:0000256" key="3">
    <source>
        <dbReference type="PROSITE-ProRule" id="PRU00708"/>
    </source>
</evidence>
<evidence type="ECO:0000256" key="1">
    <source>
        <dbReference type="ARBA" id="ARBA00022737"/>
    </source>
</evidence>
<dbReference type="NCBIfam" id="TIGR00756">
    <property type="entry name" value="PPR"/>
    <property type="match status" value="5"/>
</dbReference>
<reference evidence="4 5" key="1">
    <citation type="submission" date="2024-01" db="EMBL/GenBank/DDBJ databases">
        <title>The complete chloroplast genome sequence of Lithospermum erythrorhizon: insights into the phylogenetic relationship among Boraginaceae species and the maternal lineages of purple gromwells.</title>
        <authorList>
            <person name="Okada T."/>
            <person name="Watanabe K."/>
        </authorList>
    </citation>
    <scope>NUCLEOTIDE SEQUENCE [LARGE SCALE GENOMIC DNA]</scope>
</reference>
<dbReference type="InterPro" id="IPR046960">
    <property type="entry name" value="PPR_At4g14850-like_plant"/>
</dbReference>
<evidence type="ECO:0000313" key="4">
    <source>
        <dbReference type="EMBL" id="GAA0144611.1"/>
    </source>
</evidence>
<name>A0AAV3P0T3_LITER</name>
<dbReference type="Pfam" id="PF20431">
    <property type="entry name" value="E_motif"/>
    <property type="match status" value="1"/>
</dbReference>
<protein>
    <recommendedName>
        <fullName evidence="6">Pentatricopeptide repeat-containing protein</fullName>
    </recommendedName>
</protein>
<comment type="caution">
    <text evidence="4">The sequence shown here is derived from an EMBL/GenBank/DDBJ whole genome shotgun (WGS) entry which is preliminary data.</text>
</comment>
<dbReference type="Gene3D" id="1.25.40.10">
    <property type="entry name" value="Tetratricopeptide repeat domain"/>
    <property type="match status" value="5"/>
</dbReference>
<feature type="repeat" description="PPR" evidence="3">
    <location>
        <begin position="208"/>
        <end position="242"/>
    </location>
</feature>
<dbReference type="InterPro" id="IPR046848">
    <property type="entry name" value="E_motif"/>
</dbReference>
<keyword evidence="5" id="KW-1185">Reference proteome</keyword>
<evidence type="ECO:0000256" key="2">
    <source>
        <dbReference type="ARBA" id="ARBA00061659"/>
    </source>
</evidence>
<dbReference type="InterPro" id="IPR002885">
    <property type="entry name" value="PPR_rpt"/>
</dbReference>